<evidence type="ECO:0000256" key="5">
    <source>
        <dbReference type="ARBA" id="ARBA00022741"/>
    </source>
</evidence>
<dbReference type="InterPro" id="IPR014729">
    <property type="entry name" value="Rossmann-like_a/b/a_fold"/>
</dbReference>
<keyword evidence="6 8" id="KW-0067">ATP-binding</keyword>
<dbReference type="SMART" id="SM00977">
    <property type="entry name" value="TilS_C"/>
    <property type="match status" value="1"/>
</dbReference>
<evidence type="ECO:0000259" key="9">
    <source>
        <dbReference type="SMART" id="SM00977"/>
    </source>
</evidence>
<evidence type="ECO:0000256" key="7">
    <source>
        <dbReference type="ARBA" id="ARBA00048539"/>
    </source>
</evidence>
<dbReference type="Gene3D" id="3.40.50.620">
    <property type="entry name" value="HUPs"/>
    <property type="match status" value="1"/>
</dbReference>
<evidence type="ECO:0000256" key="1">
    <source>
        <dbReference type="ARBA" id="ARBA00004496"/>
    </source>
</evidence>
<dbReference type="NCBIfam" id="TIGR02433">
    <property type="entry name" value="lysidine_TilS_C"/>
    <property type="match status" value="1"/>
</dbReference>
<comment type="subcellular location">
    <subcellularLocation>
        <location evidence="1 8">Cytoplasm</location>
    </subcellularLocation>
</comment>
<dbReference type="RefSeq" id="WP_047809024.1">
    <property type="nucleotide sequence ID" value="NZ_LDZY01000003.1"/>
</dbReference>
<dbReference type="GO" id="GO:0006400">
    <property type="term" value="P:tRNA modification"/>
    <property type="evidence" value="ECO:0007669"/>
    <property type="project" value="UniProtKB-UniRule"/>
</dbReference>
<dbReference type="Proteomes" id="UP000036356">
    <property type="component" value="Unassembled WGS sequence"/>
</dbReference>
<organism evidence="10 11">
    <name type="scientific">Desulfosporosinus acididurans</name>
    <dbReference type="NCBI Taxonomy" id="476652"/>
    <lineage>
        <taxon>Bacteria</taxon>
        <taxon>Bacillati</taxon>
        <taxon>Bacillota</taxon>
        <taxon>Clostridia</taxon>
        <taxon>Eubacteriales</taxon>
        <taxon>Desulfitobacteriaceae</taxon>
        <taxon>Desulfosporosinus</taxon>
    </lineage>
</organism>
<keyword evidence="3 8" id="KW-0436">Ligase</keyword>
<dbReference type="STRING" id="476652.DEAC_c11440"/>
<dbReference type="SUPFAM" id="SSF56037">
    <property type="entry name" value="PheT/TilS domain"/>
    <property type="match status" value="1"/>
</dbReference>
<keyword evidence="11" id="KW-1185">Reference proteome</keyword>
<feature type="binding site" evidence="8">
    <location>
        <begin position="25"/>
        <end position="30"/>
    </location>
    <ligand>
        <name>ATP</name>
        <dbReference type="ChEBI" id="CHEBI:30616"/>
    </ligand>
</feature>
<evidence type="ECO:0000256" key="2">
    <source>
        <dbReference type="ARBA" id="ARBA00022490"/>
    </source>
</evidence>
<comment type="caution">
    <text evidence="10">The sequence shown here is derived from an EMBL/GenBank/DDBJ whole genome shotgun (WGS) entry which is preliminary data.</text>
</comment>
<dbReference type="NCBIfam" id="TIGR02432">
    <property type="entry name" value="lysidine_TilS_N"/>
    <property type="match status" value="1"/>
</dbReference>
<dbReference type="GO" id="GO:0032267">
    <property type="term" value="F:tRNA(Ile)-lysidine synthase activity"/>
    <property type="evidence" value="ECO:0007669"/>
    <property type="project" value="UniProtKB-EC"/>
</dbReference>
<keyword evidence="4 8" id="KW-0819">tRNA processing</keyword>
<name>A0A0J1FUR8_9FIRM</name>
<dbReference type="PANTHER" id="PTHR43033:SF1">
    <property type="entry name" value="TRNA(ILE)-LYSIDINE SYNTHASE-RELATED"/>
    <property type="match status" value="1"/>
</dbReference>
<dbReference type="InterPro" id="IPR012795">
    <property type="entry name" value="tRNA_Ile_lys_synt_N"/>
</dbReference>
<reference evidence="10 11" key="1">
    <citation type="submission" date="2015-06" db="EMBL/GenBank/DDBJ databases">
        <title>Draft genome of the moderately acidophilic sulfate reducer Candidatus Desulfosporosinus acididurans strain M1.</title>
        <authorList>
            <person name="Poehlein A."/>
            <person name="Petzsch P."/>
            <person name="Johnson B.D."/>
            <person name="Schloemann M."/>
            <person name="Daniel R."/>
            <person name="Muehling M."/>
        </authorList>
    </citation>
    <scope>NUCLEOTIDE SEQUENCE [LARGE SCALE GENOMIC DNA]</scope>
    <source>
        <strain evidence="10 11">M1</strain>
    </source>
</reference>
<dbReference type="SUPFAM" id="SSF52402">
    <property type="entry name" value="Adenine nucleotide alpha hydrolases-like"/>
    <property type="match status" value="1"/>
</dbReference>
<gene>
    <name evidence="8 10" type="primary">tilS</name>
    <name evidence="10" type="ORF">DEAC_c11440</name>
</gene>
<dbReference type="Pfam" id="PF01171">
    <property type="entry name" value="ATP_bind_3"/>
    <property type="match status" value="1"/>
</dbReference>
<comment type="domain">
    <text evidence="8">The N-terminal region contains the highly conserved SGGXDS motif, predicted to be a P-loop motif involved in ATP binding.</text>
</comment>
<dbReference type="InterPro" id="IPR011063">
    <property type="entry name" value="TilS/TtcA_N"/>
</dbReference>
<dbReference type="SUPFAM" id="SSF82829">
    <property type="entry name" value="MesJ substrate recognition domain-like"/>
    <property type="match status" value="1"/>
</dbReference>
<keyword evidence="5 8" id="KW-0547">Nucleotide-binding</keyword>
<evidence type="ECO:0000256" key="8">
    <source>
        <dbReference type="HAMAP-Rule" id="MF_01161"/>
    </source>
</evidence>
<comment type="similarity">
    <text evidence="8">Belongs to the tRNA(Ile)-lysidine synthase family.</text>
</comment>
<dbReference type="CDD" id="cd01992">
    <property type="entry name" value="TilS_N"/>
    <property type="match status" value="1"/>
</dbReference>
<evidence type="ECO:0000256" key="3">
    <source>
        <dbReference type="ARBA" id="ARBA00022598"/>
    </source>
</evidence>
<dbReference type="InterPro" id="IPR012796">
    <property type="entry name" value="Lysidine-tRNA-synth_C"/>
</dbReference>
<dbReference type="GO" id="GO:0005524">
    <property type="term" value="F:ATP binding"/>
    <property type="evidence" value="ECO:0007669"/>
    <property type="project" value="UniProtKB-UniRule"/>
</dbReference>
<accession>A0A0J1FUR8</accession>
<dbReference type="InterPro" id="IPR012094">
    <property type="entry name" value="tRNA_Ile_lys_synt"/>
</dbReference>
<evidence type="ECO:0000256" key="6">
    <source>
        <dbReference type="ARBA" id="ARBA00022840"/>
    </source>
</evidence>
<sequence length="470" mass="53962">MFEELRTYILPNLIPRNSKLLVAVSGGPDSMALGHILWRYMREDPAQGISLVISHIHHGVRKESDQELELVREMAERWEVPCRIHRFDSIGYAQAMGKSFEEAAREWRYARWREDMREDGCTLLATAHHLGDQAETILYRLLRGSGAAGLTGIYPSRDSIIRPLLTFTKADIFRYCDQEGLPYAIDQTNRQPIYVRNRIRLELIPLLERDYNPRLQEALGRMGELLRWDEDYLAQQVEKAWNVYALNGQQAIGLKPAVFNEPAAILSRLLRYAATMVTGERRGLSYAYITRIMSSQGKSGWKQDLPGLTVKINEEGIWFCNKVQAIEKDSKPSFSDISLELGKRIKIPGYEAEITLLTEKEFKLAEEGLRDSDNEVAIFDQELLIQTQGRLMCRTRRQGDKMWFPGVGHKALKKVFQEGKISAFRRSKLPLVAVGDEVLWIPGLRQSGLWPPQKQSSKVYCMIIATNWEF</sequence>
<comment type="catalytic activity">
    <reaction evidence="7 8">
        <text>cytidine(34) in tRNA(Ile2) + L-lysine + ATP = lysidine(34) in tRNA(Ile2) + AMP + diphosphate + H(+)</text>
        <dbReference type="Rhea" id="RHEA:43744"/>
        <dbReference type="Rhea" id="RHEA-COMP:10625"/>
        <dbReference type="Rhea" id="RHEA-COMP:10670"/>
        <dbReference type="ChEBI" id="CHEBI:15378"/>
        <dbReference type="ChEBI" id="CHEBI:30616"/>
        <dbReference type="ChEBI" id="CHEBI:32551"/>
        <dbReference type="ChEBI" id="CHEBI:33019"/>
        <dbReference type="ChEBI" id="CHEBI:82748"/>
        <dbReference type="ChEBI" id="CHEBI:83665"/>
        <dbReference type="ChEBI" id="CHEBI:456215"/>
        <dbReference type="EC" id="6.3.4.19"/>
    </reaction>
</comment>
<comment type="function">
    <text evidence="8">Ligates lysine onto the cytidine present at position 34 of the AUA codon-specific tRNA(Ile) that contains the anticodon CAU, in an ATP-dependent manner. Cytidine is converted to lysidine, thus changing the amino acid specificity of the tRNA from methionine to isoleucine.</text>
</comment>
<dbReference type="AlphaFoldDB" id="A0A0J1FUR8"/>
<keyword evidence="2 8" id="KW-0963">Cytoplasm</keyword>
<dbReference type="PATRIC" id="fig|476652.3.peg.1169"/>
<protein>
    <recommendedName>
        <fullName evidence="8">tRNA(Ile)-lysidine synthase</fullName>
        <ecNumber evidence="8">6.3.4.19</ecNumber>
    </recommendedName>
    <alternativeName>
        <fullName evidence="8">tRNA(Ile)-2-lysyl-cytidine synthase</fullName>
    </alternativeName>
    <alternativeName>
        <fullName evidence="8">tRNA(Ile)-lysidine synthetase</fullName>
    </alternativeName>
</protein>
<feature type="domain" description="Lysidine-tRNA(Ile) synthetase C-terminal" evidence="9">
    <location>
        <begin position="391"/>
        <end position="464"/>
    </location>
</feature>
<evidence type="ECO:0000313" key="11">
    <source>
        <dbReference type="Proteomes" id="UP000036356"/>
    </source>
</evidence>
<dbReference type="GO" id="GO:0005737">
    <property type="term" value="C:cytoplasm"/>
    <property type="evidence" value="ECO:0007669"/>
    <property type="project" value="UniProtKB-SubCell"/>
</dbReference>
<dbReference type="Pfam" id="PF11734">
    <property type="entry name" value="TilS_C"/>
    <property type="match status" value="1"/>
</dbReference>
<proteinExistence type="inferred from homology"/>
<dbReference type="EC" id="6.3.4.19" evidence="8"/>
<dbReference type="EMBL" id="LDZY01000003">
    <property type="protein sequence ID" value="KLU67200.1"/>
    <property type="molecule type" value="Genomic_DNA"/>
</dbReference>
<evidence type="ECO:0000313" key="10">
    <source>
        <dbReference type="EMBL" id="KLU67200.1"/>
    </source>
</evidence>
<dbReference type="HAMAP" id="MF_01161">
    <property type="entry name" value="tRNA_Ile_lys_synt"/>
    <property type="match status" value="1"/>
</dbReference>
<dbReference type="PANTHER" id="PTHR43033">
    <property type="entry name" value="TRNA(ILE)-LYSIDINE SYNTHASE-RELATED"/>
    <property type="match status" value="1"/>
</dbReference>
<evidence type="ECO:0000256" key="4">
    <source>
        <dbReference type="ARBA" id="ARBA00022694"/>
    </source>
</evidence>